<evidence type="ECO:0000256" key="1">
    <source>
        <dbReference type="ARBA" id="ARBA00005194"/>
    </source>
</evidence>
<dbReference type="HAMAP" id="MF_01815">
    <property type="entry name" value="FabH"/>
    <property type="match status" value="1"/>
</dbReference>
<evidence type="ECO:0000259" key="14">
    <source>
        <dbReference type="Pfam" id="PF08545"/>
    </source>
</evidence>
<dbReference type="CDD" id="cd00830">
    <property type="entry name" value="KAS_III"/>
    <property type="match status" value="1"/>
</dbReference>
<accession>A0A508BBS1</accession>
<comment type="caution">
    <text evidence="15">The sequence shown here is derived from an EMBL/GenBank/DDBJ whole genome shotgun (WGS) entry which is preliminary data.</text>
</comment>
<dbReference type="FunFam" id="3.40.47.10:FF:000004">
    <property type="entry name" value="3-oxoacyl-[acyl-carrier-protein] synthase 3"/>
    <property type="match status" value="1"/>
</dbReference>
<dbReference type="Pfam" id="PF08545">
    <property type="entry name" value="ACP_syn_III"/>
    <property type="match status" value="1"/>
</dbReference>
<comment type="domain">
    <text evidence="12">The last Arg residue of the ACP-binding site is essential for the weak association between ACP/AcpP and FabH.</text>
</comment>
<evidence type="ECO:0000256" key="12">
    <source>
        <dbReference type="HAMAP-Rule" id="MF_01815"/>
    </source>
</evidence>
<evidence type="ECO:0000256" key="5">
    <source>
        <dbReference type="ARBA" id="ARBA00022679"/>
    </source>
</evidence>
<dbReference type="Pfam" id="PF08541">
    <property type="entry name" value="ACP_syn_III_C"/>
    <property type="match status" value="1"/>
</dbReference>
<comment type="subcellular location">
    <subcellularLocation>
        <location evidence="12">Cytoplasm</location>
    </subcellularLocation>
</comment>
<comment type="function">
    <text evidence="12">Catalyzes the condensation reaction of fatty acid synthesis by the addition to an acyl acceptor of two carbons from malonyl-ACP. Catalyzes the first condensation reaction which initiates fatty acid synthesis and may therefore play a role in governing the total rate of fatty acid production. Possesses both acetoacetyl-ACP synthase and acetyl transacylase activities. Its substrate specificity determines the biosynthesis of branched-chain and/or straight-chain of fatty acids.</text>
</comment>
<evidence type="ECO:0000313" key="16">
    <source>
        <dbReference type="Proteomes" id="UP000320431"/>
    </source>
</evidence>
<feature type="active site" evidence="12">
    <location>
        <position position="296"/>
    </location>
</feature>
<dbReference type="GO" id="GO:0033818">
    <property type="term" value="F:beta-ketoacyl-acyl-carrier-protein synthase III activity"/>
    <property type="evidence" value="ECO:0007669"/>
    <property type="project" value="UniProtKB-UniRule"/>
</dbReference>
<dbReference type="PANTHER" id="PTHR43091">
    <property type="entry name" value="3-OXOACYL-[ACYL-CARRIER-PROTEIN] SYNTHASE"/>
    <property type="match status" value="1"/>
</dbReference>
<keyword evidence="6 12" id="KW-0276">Fatty acid metabolism</keyword>
<dbReference type="PANTHER" id="PTHR43091:SF1">
    <property type="entry name" value="BETA-KETOACYL-[ACYL-CARRIER-PROTEIN] SYNTHASE III, CHLOROPLASTIC"/>
    <property type="match status" value="1"/>
</dbReference>
<evidence type="ECO:0000259" key="13">
    <source>
        <dbReference type="Pfam" id="PF08541"/>
    </source>
</evidence>
<keyword evidence="9 12" id="KW-0511">Multifunctional enzyme</keyword>
<proteinExistence type="inferred from homology"/>
<dbReference type="InterPro" id="IPR013747">
    <property type="entry name" value="ACP_syn_III_C"/>
</dbReference>
<keyword evidence="5 12" id="KW-0808">Transferase</keyword>
<evidence type="ECO:0000256" key="7">
    <source>
        <dbReference type="ARBA" id="ARBA00023098"/>
    </source>
</evidence>
<dbReference type="AlphaFoldDB" id="A0A508BBS1"/>
<dbReference type="InterPro" id="IPR013751">
    <property type="entry name" value="ACP_syn_III_N"/>
</dbReference>
<comment type="similarity">
    <text evidence="2 12">Belongs to the thiolase-like superfamily. FabH family.</text>
</comment>
<evidence type="ECO:0000256" key="4">
    <source>
        <dbReference type="ARBA" id="ARBA00022516"/>
    </source>
</evidence>
<comment type="subunit">
    <text evidence="12">Homodimer.</text>
</comment>
<dbReference type="NCBIfam" id="NF006829">
    <property type="entry name" value="PRK09352.1"/>
    <property type="match status" value="1"/>
</dbReference>
<dbReference type="Proteomes" id="UP000320431">
    <property type="component" value="Unassembled WGS sequence"/>
</dbReference>
<dbReference type="NCBIfam" id="TIGR00747">
    <property type="entry name" value="fabH"/>
    <property type="match status" value="1"/>
</dbReference>
<feature type="active site" evidence="12">
    <location>
        <position position="129"/>
    </location>
</feature>
<keyword evidence="10 12" id="KW-0012">Acyltransferase</keyword>
<evidence type="ECO:0000313" key="15">
    <source>
        <dbReference type="EMBL" id="KAB8198324.1"/>
    </source>
</evidence>
<dbReference type="GO" id="GO:0004315">
    <property type="term" value="F:3-oxoacyl-[acyl-carrier-protein] synthase activity"/>
    <property type="evidence" value="ECO:0007669"/>
    <property type="project" value="InterPro"/>
</dbReference>
<evidence type="ECO:0000256" key="10">
    <source>
        <dbReference type="ARBA" id="ARBA00023315"/>
    </source>
</evidence>
<comment type="catalytic activity">
    <reaction evidence="11">
        <text>malonyl-[ACP] + acetyl-CoA + H(+) = 3-oxobutanoyl-[ACP] + CO2 + CoA</text>
        <dbReference type="Rhea" id="RHEA:12080"/>
        <dbReference type="Rhea" id="RHEA-COMP:9623"/>
        <dbReference type="Rhea" id="RHEA-COMP:9625"/>
        <dbReference type="ChEBI" id="CHEBI:15378"/>
        <dbReference type="ChEBI" id="CHEBI:16526"/>
        <dbReference type="ChEBI" id="CHEBI:57287"/>
        <dbReference type="ChEBI" id="CHEBI:57288"/>
        <dbReference type="ChEBI" id="CHEBI:78449"/>
        <dbReference type="ChEBI" id="CHEBI:78450"/>
        <dbReference type="EC" id="2.3.1.180"/>
    </reaction>
    <physiologicalReaction direction="left-to-right" evidence="11">
        <dbReference type="Rhea" id="RHEA:12081"/>
    </physiologicalReaction>
</comment>
<feature type="domain" description="Beta-ketoacyl-[acyl-carrier-protein] synthase III C-terminal" evidence="13">
    <location>
        <begin position="250"/>
        <end position="339"/>
    </location>
</feature>
<evidence type="ECO:0000256" key="6">
    <source>
        <dbReference type="ARBA" id="ARBA00022832"/>
    </source>
</evidence>
<reference evidence="15 16" key="1">
    <citation type="submission" date="2019-10" db="EMBL/GenBank/DDBJ databases">
        <title>Lysobacter alkalisoli sp. nov., isolated from saline-alkaline soil.</title>
        <authorList>
            <person name="Sun J.-Q."/>
        </authorList>
    </citation>
    <scope>NUCLEOTIDE SEQUENCE [LARGE SCALE GENOMIC DNA]</scope>
    <source>
        <strain evidence="15 16">KCTC 42381</strain>
    </source>
</reference>
<evidence type="ECO:0000256" key="2">
    <source>
        <dbReference type="ARBA" id="ARBA00008642"/>
    </source>
</evidence>
<feature type="domain" description="Beta-ketoacyl-[acyl-carrier-protein] synthase III N-terminal" evidence="14">
    <location>
        <begin position="123"/>
        <end position="200"/>
    </location>
</feature>
<organism evidence="15 16">
    <name type="scientific">Marilutibacter maris</name>
    <dbReference type="NCBI Taxonomy" id="1605891"/>
    <lineage>
        <taxon>Bacteria</taxon>
        <taxon>Pseudomonadati</taxon>
        <taxon>Pseudomonadota</taxon>
        <taxon>Gammaproteobacteria</taxon>
        <taxon>Lysobacterales</taxon>
        <taxon>Lysobacteraceae</taxon>
        <taxon>Marilutibacter</taxon>
    </lineage>
</organism>
<evidence type="ECO:0000256" key="11">
    <source>
        <dbReference type="ARBA" id="ARBA00051096"/>
    </source>
</evidence>
<dbReference type="EMBL" id="VICD02000029">
    <property type="protein sequence ID" value="KAB8198324.1"/>
    <property type="molecule type" value="Genomic_DNA"/>
</dbReference>
<name>A0A508BBS1_9GAMM</name>
<dbReference type="RefSeq" id="WP_111266093.1">
    <property type="nucleotide sequence ID" value="NZ_CP029843.1"/>
</dbReference>
<dbReference type="Gene3D" id="3.40.47.10">
    <property type="match status" value="1"/>
</dbReference>
<keyword evidence="4 12" id="KW-0444">Lipid biosynthesis</keyword>
<feature type="active site" evidence="12">
    <location>
        <position position="266"/>
    </location>
</feature>
<keyword evidence="7 12" id="KW-0443">Lipid metabolism</keyword>
<sequence>MSERQQVEQGADAQAGRIFSRIAGTGSYLPEKVLTNDDLAKIVDTSDEWIAARTGIRERHVAAEGETTCDLAFHAATRALEAAGVDASELDLIVLGTTTPDLIFPSTACLLQHRLGANGCPAFDVNAACSGFVYALTVADKFIRSGAARTVLVVGAETLTRMLDWDDRSTCVLFGDGAGAVVLKADSETGILSTHMHADGGKKELLWNPVGVSVGFKPGEHNAGVKVLMTGNEVFKHAVKALDSVVEEALEANGLDRHDIDWLIPHQANLRIIEATAKRLDMPMERVVVTVDRHGNTSSGSVPLALDEAVRSGRVQRGQLVLLEAFGGGFTWGSALLRY</sequence>
<dbReference type="OrthoDB" id="9815506at2"/>
<feature type="region of interest" description="ACP-binding" evidence="12">
    <location>
        <begin position="267"/>
        <end position="271"/>
    </location>
</feature>
<dbReference type="EC" id="2.3.1.180" evidence="3 12"/>
<keyword evidence="8 12" id="KW-0275">Fatty acid biosynthesis</keyword>
<keyword evidence="12" id="KW-0963">Cytoplasm</keyword>
<dbReference type="UniPathway" id="UPA00094"/>
<dbReference type="InterPro" id="IPR016039">
    <property type="entry name" value="Thiolase-like"/>
</dbReference>
<evidence type="ECO:0000256" key="9">
    <source>
        <dbReference type="ARBA" id="ARBA00023268"/>
    </source>
</evidence>
<dbReference type="InterPro" id="IPR004655">
    <property type="entry name" value="FabH"/>
</dbReference>
<dbReference type="GO" id="GO:0005737">
    <property type="term" value="C:cytoplasm"/>
    <property type="evidence" value="ECO:0007669"/>
    <property type="project" value="UniProtKB-SubCell"/>
</dbReference>
<dbReference type="SUPFAM" id="SSF53901">
    <property type="entry name" value="Thiolase-like"/>
    <property type="match status" value="1"/>
</dbReference>
<evidence type="ECO:0000256" key="3">
    <source>
        <dbReference type="ARBA" id="ARBA00012333"/>
    </source>
</evidence>
<gene>
    <name evidence="12 15" type="primary">fabH</name>
    <name evidence="15" type="ORF">FKV24_002685</name>
</gene>
<dbReference type="GO" id="GO:0006633">
    <property type="term" value="P:fatty acid biosynthetic process"/>
    <property type="evidence" value="ECO:0007669"/>
    <property type="project" value="UniProtKB-UniRule"/>
</dbReference>
<comment type="pathway">
    <text evidence="1 12">Lipid metabolism; fatty acid biosynthesis.</text>
</comment>
<protein>
    <recommendedName>
        <fullName evidence="3 12">Beta-ketoacyl-[acyl-carrier-protein] synthase III</fullName>
        <shortName evidence="12">Beta-ketoacyl-ACP synthase III</shortName>
        <shortName evidence="12">KAS III</shortName>
        <ecNumber evidence="3 12">2.3.1.180</ecNumber>
    </recommendedName>
    <alternativeName>
        <fullName evidence="12">3-oxoacyl-[acyl-carrier-protein] synthase 3</fullName>
    </alternativeName>
    <alternativeName>
        <fullName evidence="12">3-oxoacyl-[acyl-carrier-protein] synthase III</fullName>
    </alternativeName>
</protein>
<evidence type="ECO:0000256" key="8">
    <source>
        <dbReference type="ARBA" id="ARBA00023160"/>
    </source>
</evidence>